<keyword evidence="1" id="KW-0472">Membrane</keyword>
<accession>A0ABY2TR60</accession>
<gene>
    <name evidence="2" type="ORF">EZH24_05585</name>
</gene>
<dbReference type="RefSeq" id="WP_137998155.1">
    <property type="nucleotide sequence ID" value="NZ_SJDU01000111.1"/>
</dbReference>
<name>A0ABY2TR60_9SPIR</name>
<dbReference type="EMBL" id="SJDU01000111">
    <property type="protein sequence ID" value="TKZ35375.1"/>
    <property type="molecule type" value="Genomic_DNA"/>
</dbReference>
<feature type="transmembrane region" description="Helical" evidence="1">
    <location>
        <begin position="86"/>
        <end position="103"/>
    </location>
</feature>
<dbReference type="Proteomes" id="UP000310168">
    <property type="component" value="Unassembled WGS sequence"/>
</dbReference>
<sequence length="307" mass="36132">MSILLALLILNICNVFVLGGNVQTIKDLLFPLFTGQSKYTESNTRYVIGYWIITIILFLFSFLYYIKDMKIFNFKNNAKLKSYSPSVIYCSICGLGLYCYYINRSDIIHHMIAASSLSVMIPFALYRLNILSFSLQDNNKNYEYNINIIKNIFAIFSIIVIFMCISNFINLLNKNIYNDMRAKNDERNGITHIVTEYMKKYGYNGIASFGGTFIYGYANLGWTNSLILPNESDWWNPSFGYSNAVKIFLDKKPDMFFSKQYLENLDVFYHNEENEQNIYLFNRYINMNYTNIPTEYEKYGFYLYKLK</sequence>
<evidence type="ECO:0000313" key="3">
    <source>
        <dbReference type="Proteomes" id="UP000310168"/>
    </source>
</evidence>
<feature type="transmembrane region" description="Helical" evidence="1">
    <location>
        <begin position="109"/>
        <end position="128"/>
    </location>
</feature>
<feature type="transmembrane region" description="Helical" evidence="1">
    <location>
        <begin position="48"/>
        <end position="66"/>
    </location>
</feature>
<keyword evidence="1" id="KW-0812">Transmembrane</keyword>
<keyword evidence="1" id="KW-1133">Transmembrane helix</keyword>
<evidence type="ECO:0000313" key="2">
    <source>
        <dbReference type="EMBL" id="TKZ35375.1"/>
    </source>
</evidence>
<reference evidence="2 3" key="1">
    <citation type="journal article" date="2019" name="Anaerobe">
        <title>Brachyspira catarrhinii sp. nov., an anaerobic intestinal spirochaete isolated from vervet monkeys may have been misidentified as Brachyspira aalborgi in previous studies.</title>
        <authorList>
            <person name="Phillips N.D."/>
            <person name="La T."/>
            <person name="Hampson D.J."/>
        </authorList>
    </citation>
    <scope>NUCLEOTIDE SEQUENCE [LARGE SCALE GENOMIC DNA]</scope>
    <source>
        <strain evidence="2 3">Z12</strain>
    </source>
</reference>
<keyword evidence="3" id="KW-1185">Reference proteome</keyword>
<feature type="transmembrane region" description="Helical" evidence="1">
    <location>
        <begin position="148"/>
        <end position="169"/>
    </location>
</feature>
<evidence type="ECO:0000256" key="1">
    <source>
        <dbReference type="SAM" id="Phobius"/>
    </source>
</evidence>
<protein>
    <submittedName>
        <fullName evidence="2">Uncharacterized protein</fullName>
    </submittedName>
</protein>
<proteinExistence type="predicted"/>
<organism evidence="2 3">
    <name type="scientific">Brachyspira catarrhinii</name>
    <dbReference type="NCBI Taxonomy" id="2528966"/>
    <lineage>
        <taxon>Bacteria</taxon>
        <taxon>Pseudomonadati</taxon>
        <taxon>Spirochaetota</taxon>
        <taxon>Spirochaetia</taxon>
        <taxon>Brachyspirales</taxon>
        <taxon>Brachyspiraceae</taxon>
        <taxon>Brachyspira</taxon>
    </lineage>
</organism>
<comment type="caution">
    <text evidence="2">The sequence shown here is derived from an EMBL/GenBank/DDBJ whole genome shotgun (WGS) entry which is preliminary data.</text>
</comment>